<organism evidence="6 7">
    <name type="scientific">Octopus vulgaris</name>
    <name type="common">Common octopus</name>
    <dbReference type="NCBI Taxonomy" id="6645"/>
    <lineage>
        <taxon>Eukaryota</taxon>
        <taxon>Metazoa</taxon>
        <taxon>Spiralia</taxon>
        <taxon>Lophotrochozoa</taxon>
        <taxon>Mollusca</taxon>
        <taxon>Cephalopoda</taxon>
        <taxon>Coleoidea</taxon>
        <taxon>Octopodiformes</taxon>
        <taxon>Octopoda</taxon>
        <taxon>Incirrata</taxon>
        <taxon>Octopodidae</taxon>
        <taxon>Octopus</taxon>
    </lineage>
</organism>
<dbReference type="Gene3D" id="3.30.160.60">
    <property type="entry name" value="Classic Zinc Finger"/>
    <property type="match status" value="1"/>
</dbReference>
<dbReference type="InterPro" id="IPR049899">
    <property type="entry name" value="Znf_C2HC_C3H"/>
</dbReference>
<accession>A0AA36AJR0</accession>
<evidence type="ECO:0000259" key="5">
    <source>
        <dbReference type="PROSITE" id="PS52027"/>
    </source>
</evidence>
<evidence type="ECO:0000256" key="2">
    <source>
        <dbReference type="ARBA" id="ARBA00022771"/>
    </source>
</evidence>
<evidence type="ECO:0000313" key="6">
    <source>
        <dbReference type="EMBL" id="CAI9717339.1"/>
    </source>
</evidence>
<gene>
    <name evidence="6" type="ORF">OCTVUL_1B028267</name>
</gene>
<evidence type="ECO:0000256" key="1">
    <source>
        <dbReference type="ARBA" id="ARBA00022723"/>
    </source>
</evidence>
<sequence>MKKEMVALGKDQYDIDIRNQAAWESSQAALVPCNICGRTFLPDRLVVHQRSCRPKKTQNGPLWAIKK</sequence>
<dbReference type="PROSITE" id="PS52027">
    <property type="entry name" value="ZF_C2HC_C3H"/>
    <property type="match status" value="1"/>
</dbReference>
<keyword evidence="7" id="KW-1185">Reference proteome</keyword>
<feature type="domain" description="C2HC/C3H-type" evidence="5">
    <location>
        <begin position="29"/>
        <end position="58"/>
    </location>
</feature>
<evidence type="ECO:0000256" key="3">
    <source>
        <dbReference type="ARBA" id="ARBA00022833"/>
    </source>
</evidence>
<evidence type="ECO:0000256" key="4">
    <source>
        <dbReference type="PROSITE-ProRule" id="PRU01371"/>
    </source>
</evidence>
<keyword evidence="2 4" id="KW-0863">Zinc-finger</keyword>
<evidence type="ECO:0000313" key="7">
    <source>
        <dbReference type="Proteomes" id="UP001162480"/>
    </source>
</evidence>
<dbReference type="Pfam" id="PF13913">
    <property type="entry name" value="zf-C2HC_2"/>
    <property type="match status" value="1"/>
</dbReference>
<proteinExistence type="predicted"/>
<keyword evidence="3" id="KW-0862">Zinc</keyword>
<protein>
    <recommendedName>
        <fullName evidence="5">C2HC/C3H-type domain-containing protein</fullName>
    </recommendedName>
</protein>
<dbReference type="Proteomes" id="UP001162480">
    <property type="component" value="Chromosome 2"/>
</dbReference>
<dbReference type="AlphaFoldDB" id="A0AA36AJR0"/>
<dbReference type="EMBL" id="OX597815">
    <property type="protein sequence ID" value="CAI9717339.1"/>
    <property type="molecule type" value="Genomic_DNA"/>
</dbReference>
<name>A0AA36AJR0_OCTVU</name>
<reference evidence="6" key="1">
    <citation type="submission" date="2023-08" db="EMBL/GenBank/DDBJ databases">
        <authorList>
            <person name="Alioto T."/>
            <person name="Alioto T."/>
            <person name="Gomez Garrido J."/>
        </authorList>
    </citation>
    <scope>NUCLEOTIDE SEQUENCE</scope>
</reference>
<dbReference type="GO" id="GO:0008270">
    <property type="term" value="F:zinc ion binding"/>
    <property type="evidence" value="ECO:0007669"/>
    <property type="project" value="UniProtKB-KW"/>
</dbReference>
<keyword evidence="1" id="KW-0479">Metal-binding</keyword>